<evidence type="ECO:0000313" key="1">
    <source>
        <dbReference type="EMBL" id="CAG6745163.1"/>
    </source>
</evidence>
<name>A0A8D8ZCE7_9HEMI</name>
<protein>
    <submittedName>
        <fullName evidence="1">Uncharacterized protein</fullName>
    </submittedName>
</protein>
<organism evidence="1">
    <name type="scientific">Cacopsylla melanoneura</name>
    <dbReference type="NCBI Taxonomy" id="428564"/>
    <lineage>
        <taxon>Eukaryota</taxon>
        <taxon>Metazoa</taxon>
        <taxon>Ecdysozoa</taxon>
        <taxon>Arthropoda</taxon>
        <taxon>Hexapoda</taxon>
        <taxon>Insecta</taxon>
        <taxon>Pterygota</taxon>
        <taxon>Neoptera</taxon>
        <taxon>Paraneoptera</taxon>
        <taxon>Hemiptera</taxon>
        <taxon>Sternorrhyncha</taxon>
        <taxon>Psylloidea</taxon>
        <taxon>Psyllidae</taxon>
        <taxon>Psyllinae</taxon>
        <taxon>Cacopsylla</taxon>
    </lineage>
</organism>
<sequence length="141" mass="16669">MGLFFACKHENQFHFLLRKWHKFSRGTSPKENKSKVILFHELSISFQFCLDSFCKTGNTFFRAVCRQKCCKCPCARIRIFVDLRYEKFPTDFVKTTMPMQAGVTLNRLELTTKLTLRSFAARETRFNFQLHCFLSLSEKKS</sequence>
<dbReference type="AlphaFoldDB" id="A0A8D8ZCE7"/>
<dbReference type="EMBL" id="HBUF01485671">
    <property type="protein sequence ID" value="CAG6745163.1"/>
    <property type="molecule type" value="Transcribed_RNA"/>
</dbReference>
<accession>A0A8D8ZCE7</accession>
<proteinExistence type="predicted"/>
<reference evidence="1" key="1">
    <citation type="submission" date="2021-05" db="EMBL/GenBank/DDBJ databases">
        <authorList>
            <person name="Alioto T."/>
            <person name="Alioto T."/>
            <person name="Gomez Garrido J."/>
        </authorList>
    </citation>
    <scope>NUCLEOTIDE SEQUENCE</scope>
</reference>